<feature type="region of interest" description="Disordered" evidence="1">
    <location>
        <begin position="30"/>
        <end position="82"/>
    </location>
</feature>
<dbReference type="AlphaFoldDB" id="A0A2N9L7A8"/>
<reference evidence="3" key="1">
    <citation type="submission" date="2018-02" db="EMBL/GenBank/DDBJ databases">
        <authorList>
            <person name="Hausmann B."/>
        </authorList>
    </citation>
    <scope>NUCLEOTIDE SEQUENCE [LARGE SCALE GENOMIC DNA]</scope>
    <source>
        <strain evidence="3">Peat soil MAG SbA5</strain>
    </source>
</reference>
<name>A0A2N9L7A8_9BACT</name>
<sequence>MELGPIPGIRALPAVGARQADVRSPAIFDIDASARPGDGGGQQGGRKAAGAEEDDELRVEEGDELGAEALEDQQKGSIDTFA</sequence>
<proteinExistence type="predicted"/>
<evidence type="ECO:0000256" key="1">
    <source>
        <dbReference type="SAM" id="MobiDB-lite"/>
    </source>
</evidence>
<feature type="compositionally biased region" description="Acidic residues" evidence="1">
    <location>
        <begin position="51"/>
        <end position="71"/>
    </location>
</feature>
<gene>
    <name evidence="2" type="ORF">SBA5_180056</name>
</gene>
<protein>
    <submittedName>
        <fullName evidence="2">Uncharacterized protein</fullName>
    </submittedName>
</protein>
<evidence type="ECO:0000313" key="2">
    <source>
        <dbReference type="EMBL" id="SPE19023.1"/>
    </source>
</evidence>
<evidence type="ECO:0000313" key="3">
    <source>
        <dbReference type="Proteomes" id="UP000239735"/>
    </source>
</evidence>
<dbReference type="EMBL" id="OKRB01000073">
    <property type="protein sequence ID" value="SPE19023.1"/>
    <property type="molecule type" value="Genomic_DNA"/>
</dbReference>
<dbReference type="Proteomes" id="UP000239735">
    <property type="component" value="Unassembled WGS sequence"/>
</dbReference>
<accession>A0A2N9L7A8</accession>
<organism evidence="2 3">
    <name type="scientific">Candidatus Sulfuritelmatomonas gaucii</name>
    <dbReference type="NCBI Taxonomy" id="2043161"/>
    <lineage>
        <taxon>Bacteria</taxon>
        <taxon>Pseudomonadati</taxon>
        <taxon>Acidobacteriota</taxon>
        <taxon>Terriglobia</taxon>
        <taxon>Terriglobales</taxon>
        <taxon>Acidobacteriaceae</taxon>
        <taxon>Candidatus Sulfuritelmatomonas</taxon>
    </lineage>
</organism>